<evidence type="ECO:0000259" key="1">
    <source>
        <dbReference type="Pfam" id="PF18050"/>
    </source>
</evidence>
<comment type="caution">
    <text evidence="2">The sequence shown here is derived from an EMBL/GenBank/DDBJ whole genome shotgun (WGS) entry which is preliminary data.</text>
</comment>
<proteinExistence type="predicted"/>
<evidence type="ECO:0000313" key="2">
    <source>
        <dbReference type="EMBL" id="GID61171.1"/>
    </source>
</evidence>
<organism evidence="2 3">
    <name type="scientific">Actinoplanes couchii</name>
    <dbReference type="NCBI Taxonomy" id="403638"/>
    <lineage>
        <taxon>Bacteria</taxon>
        <taxon>Bacillati</taxon>
        <taxon>Actinomycetota</taxon>
        <taxon>Actinomycetes</taxon>
        <taxon>Micromonosporales</taxon>
        <taxon>Micromonosporaceae</taxon>
        <taxon>Actinoplanes</taxon>
    </lineage>
</organism>
<dbReference type="InterPro" id="IPR041183">
    <property type="entry name" value="Cyclophilin-like"/>
</dbReference>
<gene>
    <name evidence="2" type="ORF">Aco03nite_095750</name>
</gene>
<dbReference type="SUPFAM" id="SSF50891">
    <property type="entry name" value="Cyclophilin-like"/>
    <property type="match status" value="1"/>
</dbReference>
<dbReference type="EMBL" id="BOMG01000120">
    <property type="protein sequence ID" value="GID61171.1"/>
    <property type="molecule type" value="Genomic_DNA"/>
</dbReference>
<reference evidence="2 3" key="1">
    <citation type="submission" date="2021-01" db="EMBL/GenBank/DDBJ databases">
        <title>Whole genome shotgun sequence of Actinoplanes couchii NBRC 106145.</title>
        <authorList>
            <person name="Komaki H."/>
            <person name="Tamura T."/>
        </authorList>
    </citation>
    <scope>NUCLEOTIDE SEQUENCE [LARGE SCALE GENOMIC DNA]</scope>
    <source>
        <strain evidence="2 3">NBRC 106145</strain>
    </source>
</reference>
<sequence>MSGTPTLTLTEPATTTTIRFTAGSTTIDAHVDSGSPAVRDFLSMLPLRIGFEEFAGREKVGYLPRKLDTSGSSGSDPEDGDLIYFVPWGNLGFYYNIAGVGFGDNVIRLGRYDATEQHLRGLEAGEVTITVAG</sequence>
<dbReference type="Gene3D" id="2.40.100.20">
    <property type="match status" value="1"/>
</dbReference>
<dbReference type="Proteomes" id="UP000612282">
    <property type="component" value="Unassembled WGS sequence"/>
</dbReference>
<accession>A0ABQ3XRN9</accession>
<dbReference type="Pfam" id="PF18050">
    <property type="entry name" value="Cyclophil_like2"/>
    <property type="match status" value="1"/>
</dbReference>
<name>A0ABQ3XRN9_9ACTN</name>
<protein>
    <recommendedName>
        <fullName evidence="1">Cyclophilin-like domain-containing protein</fullName>
    </recommendedName>
</protein>
<evidence type="ECO:0000313" key="3">
    <source>
        <dbReference type="Proteomes" id="UP000612282"/>
    </source>
</evidence>
<keyword evidence="3" id="KW-1185">Reference proteome</keyword>
<feature type="domain" description="Cyclophilin-like" evidence="1">
    <location>
        <begin position="21"/>
        <end position="131"/>
    </location>
</feature>
<dbReference type="InterPro" id="IPR029000">
    <property type="entry name" value="Cyclophilin-like_dom_sf"/>
</dbReference>
<dbReference type="RefSeq" id="WP_203808883.1">
    <property type="nucleotide sequence ID" value="NZ_BAAAQE010000050.1"/>
</dbReference>